<keyword evidence="11" id="KW-1185">Reference proteome</keyword>
<feature type="compositionally biased region" description="Low complexity" evidence="8">
    <location>
        <begin position="126"/>
        <end position="139"/>
    </location>
</feature>
<evidence type="ECO:0000256" key="2">
    <source>
        <dbReference type="ARBA" id="ARBA00009085"/>
    </source>
</evidence>
<evidence type="ECO:0000313" key="11">
    <source>
        <dbReference type="Proteomes" id="UP001165120"/>
    </source>
</evidence>
<proteinExistence type="inferred from homology"/>
<dbReference type="InterPro" id="IPR038765">
    <property type="entry name" value="Papain-like_cys_pep_sf"/>
</dbReference>
<dbReference type="GO" id="GO:0006508">
    <property type="term" value="P:proteolysis"/>
    <property type="evidence" value="ECO:0007669"/>
    <property type="project" value="UniProtKB-KW"/>
</dbReference>
<dbReference type="AlphaFoldDB" id="A0A9W6WA88"/>
<dbReference type="GO" id="GO:0016579">
    <property type="term" value="P:protein deubiquitination"/>
    <property type="evidence" value="ECO:0007669"/>
    <property type="project" value="InterPro"/>
</dbReference>
<dbReference type="SUPFAM" id="SSF54001">
    <property type="entry name" value="Cysteine proteinases"/>
    <property type="match status" value="1"/>
</dbReference>
<comment type="caution">
    <text evidence="10">The sequence shown here is derived from an EMBL/GenBank/DDBJ whole genome shotgun (WGS) entry which is preliminary data.</text>
</comment>
<keyword evidence="7" id="KW-0788">Thiol protease</keyword>
<keyword evidence="4" id="KW-0645">Protease</keyword>
<dbReference type="PANTHER" id="PTHR24006">
    <property type="entry name" value="UBIQUITIN CARBOXYL-TERMINAL HYDROLASE"/>
    <property type="match status" value="1"/>
</dbReference>
<keyword evidence="6" id="KW-0378">Hydrolase</keyword>
<feature type="compositionally biased region" description="Basic residues" evidence="8">
    <location>
        <begin position="140"/>
        <end position="156"/>
    </location>
</feature>
<evidence type="ECO:0000313" key="10">
    <source>
        <dbReference type="EMBL" id="GME71421.1"/>
    </source>
</evidence>
<dbReference type="PROSITE" id="PS00973">
    <property type="entry name" value="USP_2"/>
    <property type="match status" value="1"/>
</dbReference>
<organism evidence="10 11">
    <name type="scientific">Candida boidinii</name>
    <name type="common">Yeast</name>
    <dbReference type="NCBI Taxonomy" id="5477"/>
    <lineage>
        <taxon>Eukaryota</taxon>
        <taxon>Fungi</taxon>
        <taxon>Dikarya</taxon>
        <taxon>Ascomycota</taxon>
        <taxon>Saccharomycotina</taxon>
        <taxon>Pichiomycetes</taxon>
        <taxon>Pichiales</taxon>
        <taxon>Pichiaceae</taxon>
        <taxon>Ogataea</taxon>
        <taxon>Ogataea/Candida clade</taxon>
    </lineage>
</organism>
<dbReference type="PROSITE" id="PS50235">
    <property type="entry name" value="USP_3"/>
    <property type="match status" value="1"/>
</dbReference>
<dbReference type="InterPro" id="IPR001394">
    <property type="entry name" value="Peptidase_C19_UCH"/>
</dbReference>
<dbReference type="EMBL" id="BSXN01001070">
    <property type="protein sequence ID" value="GME71421.1"/>
    <property type="molecule type" value="Genomic_DNA"/>
</dbReference>
<evidence type="ECO:0000256" key="5">
    <source>
        <dbReference type="ARBA" id="ARBA00022786"/>
    </source>
</evidence>
<dbReference type="GO" id="GO:0005634">
    <property type="term" value="C:nucleus"/>
    <property type="evidence" value="ECO:0007669"/>
    <property type="project" value="TreeGrafter"/>
</dbReference>
<dbReference type="Pfam" id="PF00443">
    <property type="entry name" value="UCH"/>
    <property type="match status" value="1"/>
</dbReference>
<dbReference type="InterPro" id="IPR050164">
    <property type="entry name" value="Peptidase_C19"/>
</dbReference>
<dbReference type="EC" id="3.4.19.12" evidence="3"/>
<evidence type="ECO:0000256" key="7">
    <source>
        <dbReference type="ARBA" id="ARBA00022807"/>
    </source>
</evidence>
<dbReference type="GO" id="GO:0004843">
    <property type="term" value="F:cysteine-type deubiquitinase activity"/>
    <property type="evidence" value="ECO:0007669"/>
    <property type="project" value="UniProtKB-EC"/>
</dbReference>
<gene>
    <name evidence="10" type="ORF">Cboi02_000320400</name>
</gene>
<evidence type="ECO:0000256" key="4">
    <source>
        <dbReference type="ARBA" id="ARBA00022670"/>
    </source>
</evidence>
<comment type="catalytic activity">
    <reaction evidence="1">
        <text>Thiol-dependent hydrolysis of ester, thioester, amide, peptide and isopeptide bonds formed by the C-terminal Gly of ubiquitin (a 76-residue protein attached to proteins as an intracellular targeting signal).</text>
        <dbReference type="EC" id="3.4.19.12"/>
    </reaction>
</comment>
<feature type="region of interest" description="Disordered" evidence="8">
    <location>
        <begin position="95"/>
        <end position="156"/>
    </location>
</feature>
<dbReference type="GO" id="GO:0005829">
    <property type="term" value="C:cytosol"/>
    <property type="evidence" value="ECO:0007669"/>
    <property type="project" value="TreeGrafter"/>
</dbReference>
<accession>A0A9W6WA88</accession>
<dbReference type="Gene3D" id="3.90.70.10">
    <property type="entry name" value="Cysteine proteinases"/>
    <property type="match status" value="1"/>
</dbReference>
<evidence type="ECO:0000256" key="6">
    <source>
        <dbReference type="ARBA" id="ARBA00022801"/>
    </source>
</evidence>
<feature type="compositionally biased region" description="Polar residues" evidence="8">
    <location>
        <begin position="95"/>
        <end position="117"/>
    </location>
</feature>
<dbReference type="PANTHER" id="PTHR24006:SF758">
    <property type="entry name" value="UBIQUITIN CARBOXYL-TERMINAL HYDROLASE 36"/>
    <property type="match status" value="1"/>
</dbReference>
<evidence type="ECO:0000259" key="9">
    <source>
        <dbReference type="PROSITE" id="PS50235"/>
    </source>
</evidence>
<keyword evidence="5" id="KW-0833">Ubl conjugation pathway</keyword>
<comment type="similarity">
    <text evidence="2">Belongs to the peptidase C19 family.</text>
</comment>
<sequence>MKVKTNVAYPDTLDLTEFTTDMKTPVKYKLSSVIVHQGRSVSSGHYIAICREADGTWSIYDDEYVNKMHPREALSDESAYVLIYNRLTHKSVSNLGSSKETATENGESTKNGVSNNINNKKRQRSDNNNKNQQQQNNTNRNKKNKNKKLKSNKNHN</sequence>
<dbReference type="InterPro" id="IPR028889">
    <property type="entry name" value="USP"/>
</dbReference>
<evidence type="ECO:0000256" key="3">
    <source>
        <dbReference type="ARBA" id="ARBA00012759"/>
    </source>
</evidence>
<dbReference type="CDD" id="cd02257">
    <property type="entry name" value="Peptidase_C19"/>
    <property type="match status" value="1"/>
</dbReference>
<feature type="domain" description="USP" evidence="9">
    <location>
        <begin position="1"/>
        <end position="87"/>
    </location>
</feature>
<reference evidence="10" key="1">
    <citation type="submission" date="2023-04" db="EMBL/GenBank/DDBJ databases">
        <title>Candida boidinii NBRC 10035.</title>
        <authorList>
            <person name="Ichikawa N."/>
            <person name="Sato H."/>
            <person name="Tonouchi N."/>
        </authorList>
    </citation>
    <scope>NUCLEOTIDE SEQUENCE</scope>
    <source>
        <strain evidence="10">NBRC 10035</strain>
    </source>
</reference>
<evidence type="ECO:0000256" key="8">
    <source>
        <dbReference type="SAM" id="MobiDB-lite"/>
    </source>
</evidence>
<evidence type="ECO:0000256" key="1">
    <source>
        <dbReference type="ARBA" id="ARBA00000707"/>
    </source>
</evidence>
<dbReference type="InterPro" id="IPR018200">
    <property type="entry name" value="USP_CS"/>
</dbReference>
<protein>
    <recommendedName>
        <fullName evidence="3">ubiquitinyl hydrolase 1</fullName>
        <ecNumber evidence="3">3.4.19.12</ecNumber>
    </recommendedName>
</protein>
<name>A0A9W6WA88_CANBO</name>
<dbReference type="Proteomes" id="UP001165120">
    <property type="component" value="Unassembled WGS sequence"/>
</dbReference>